<dbReference type="Proteomes" id="UP000694892">
    <property type="component" value="Chromosome 5S"/>
</dbReference>
<dbReference type="EMBL" id="CM004475">
    <property type="protein sequence ID" value="OCT78902.1"/>
    <property type="molecule type" value="Genomic_DNA"/>
</dbReference>
<evidence type="ECO:0000313" key="2">
    <source>
        <dbReference type="Proteomes" id="UP000694892"/>
    </source>
</evidence>
<protein>
    <submittedName>
        <fullName evidence="1">Uncharacterized protein</fullName>
    </submittedName>
</protein>
<reference evidence="2" key="1">
    <citation type="journal article" date="2016" name="Nature">
        <title>Genome evolution in the allotetraploid frog Xenopus laevis.</title>
        <authorList>
            <person name="Session A.M."/>
            <person name="Uno Y."/>
            <person name="Kwon T."/>
            <person name="Chapman J.A."/>
            <person name="Toyoda A."/>
            <person name="Takahashi S."/>
            <person name="Fukui A."/>
            <person name="Hikosaka A."/>
            <person name="Suzuki A."/>
            <person name="Kondo M."/>
            <person name="van Heeringen S.J."/>
            <person name="Quigley I."/>
            <person name="Heinz S."/>
            <person name="Ogino H."/>
            <person name="Ochi H."/>
            <person name="Hellsten U."/>
            <person name="Lyons J.B."/>
            <person name="Simakov O."/>
            <person name="Putnam N."/>
            <person name="Stites J."/>
            <person name="Kuroki Y."/>
            <person name="Tanaka T."/>
            <person name="Michiue T."/>
            <person name="Watanabe M."/>
            <person name="Bogdanovic O."/>
            <person name="Lister R."/>
            <person name="Georgiou G."/>
            <person name="Paranjpe S.S."/>
            <person name="van Kruijsbergen I."/>
            <person name="Shu S."/>
            <person name="Carlson J."/>
            <person name="Kinoshita T."/>
            <person name="Ohta Y."/>
            <person name="Mawaribuchi S."/>
            <person name="Jenkins J."/>
            <person name="Grimwood J."/>
            <person name="Schmutz J."/>
            <person name="Mitros T."/>
            <person name="Mozaffari S.V."/>
            <person name="Suzuki Y."/>
            <person name="Haramoto Y."/>
            <person name="Yamamoto T.S."/>
            <person name="Takagi C."/>
            <person name="Heald R."/>
            <person name="Miller K."/>
            <person name="Haudenschild C."/>
            <person name="Kitzman J."/>
            <person name="Nakayama T."/>
            <person name="Izutsu Y."/>
            <person name="Robert J."/>
            <person name="Fortriede J."/>
            <person name="Burns K."/>
            <person name="Lotay V."/>
            <person name="Karimi K."/>
            <person name="Yasuoka Y."/>
            <person name="Dichmann D.S."/>
            <person name="Flajnik M.F."/>
            <person name="Houston D.W."/>
            <person name="Shendure J."/>
            <person name="DuPasquier L."/>
            <person name="Vize P.D."/>
            <person name="Zorn A.M."/>
            <person name="Ito M."/>
            <person name="Marcotte E.M."/>
            <person name="Wallingford J.B."/>
            <person name="Ito Y."/>
            <person name="Asashima M."/>
            <person name="Ueno N."/>
            <person name="Matsuda Y."/>
            <person name="Veenstra G.J."/>
            <person name="Fujiyama A."/>
            <person name="Harland R.M."/>
            <person name="Taira M."/>
            <person name="Rokhsar D.S."/>
        </authorList>
    </citation>
    <scope>NUCLEOTIDE SEQUENCE [LARGE SCALE GENOMIC DNA]</scope>
    <source>
        <strain evidence="2">J</strain>
    </source>
</reference>
<accession>A0A974HI43</accession>
<proteinExistence type="predicted"/>
<organism evidence="1 2">
    <name type="scientific">Xenopus laevis</name>
    <name type="common">African clawed frog</name>
    <dbReference type="NCBI Taxonomy" id="8355"/>
    <lineage>
        <taxon>Eukaryota</taxon>
        <taxon>Metazoa</taxon>
        <taxon>Chordata</taxon>
        <taxon>Craniata</taxon>
        <taxon>Vertebrata</taxon>
        <taxon>Euteleostomi</taxon>
        <taxon>Amphibia</taxon>
        <taxon>Batrachia</taxon>
        <taxon>Anura</taxon>
        <taxon>Pipoidea</taxon>
        <taxon>Pipidae</taxon>
        <taxon>Xenopodinae</taxon>
        <taxon>Xenopus</taxon>
        <taxon>Xenopus</taxon>
    </lineage>
</organism>
<sequence>MELYWIINIVLETQYREKLALGITGTTAMAGTCGLWSVIYGINITGLGWVPIWSSSWNLVLNLAAPSFGLKEFCPVTDHCQWRSPADLRVNLSMEVELTVPFLLPLYPRPPSASMTTT</sequence>
<gene>
    <name evidence="1" type="ORF">XELAEV_18029991mg</name>
</gene>
<name>A0A974HI43_XENLA</name>
<evidence type="ECO:0000313" key="1">
    <source>
        <dbReference type="EMBL" id="OCT78902.1"/>
    </source>
</evidence>
<dbReference type="AlphaFoldDB" id="A0A974HI43"/>